<evidence type="ECO:0000313" key="4">
    <source>
        <dbReference type="Proteomes" id="UP000015267"/>
    </source>
</evidence>
<dbReference type="Gene3D" id="1.10.260.40">
    <property type="entry name" value="lambda repressor-like DNA-binding domains"/>
    <property type="match status" value="1"/>
</dbReference>
<sequence>MTKMTLKALRATKNWSQEEAARALKVSKDTWGNWERGNTEPSVTKAYQIAYIFDISLDDIIFLPNIAV</sequence>
<dbReference type="Proteomes" id="UP000015267">
    <property type="component" value="Unassembled WGS sequence"/>
</dbReference>
<dbReference type="SUPFAM" id="SSF47413">
    <property type="entry name" value="lambda repressor-like DNA-binding domains"/>
    <property type="match status" value="1"/>
</dbReference>
<keyword evidence="1" id="KW-0238">DNA-binding</keyword>
<evidence type="ECO:0000259" key="2">
    <source>
        <dbReference type="PROSITE" id="PS50943"/>
    </source>
</evidence>
<comment type="caution">
    <text evidence="3">The sequence shown here is derived from an EMBL/GenBank/DDBJ whole genome shotgun (WGS) entry which is preliminary data.</text>
</comment>
<dbReference type="PANTHER" id="PTHR46558">
    <property type="entry name" value="TRACRIPTIONAL REGULATORY PROTEIN-RELATED-RELATED"/>
    <property type="match status" value="1"/>
</dbReference>
<dbReference type="RefSeq" id="WP_000164462.1">
    <property type="nucleotide sequence ID" value="NZ_ANDB01000017.1"/>
</dbReference>
<dbReference type="PROSITE" id="PS50943">
    <property type="entry name" value="HTH_CROC1"/>
    <property type="match status" value="1"/>
</dbReference>
<dbReference type="SMART" id="SM00530">
    <property type="entry name" value="HTH_XRE"/>
    <property type="match status" value="1"/>
</dbReference>
<dbReference type="InterPro" id="IPR010982">
    <property type="entry name" value="Lambda_DNA-bd_dom_sf"/>
</dbReference>
<proteinExistence type="predicted"/>
<protein>
    <submittedName>
        <fullName evidence="3">Cro/Cl family transcriptional regulator</fullName>
    </submittedName>
</protein>
<evidence type="ECO:0000256" key="1">
    <source>
        <dbReference type="ARBA" id="ARBA00023125"/>
    </source>
</evidence>
<dbReference type="AlphaFoldDB" id="A0AAV3JL73"/>
<evidence type="ECO:0000313" key="3">
    <source>
        <dbReference type="EMBL" id="EPW16378.1"/>
    </source>
</evidence>
<reference evidence="3 4" key="1">
    <citation type="submission" date="2012-10" db="EMBL/GenBank/DDBJ databases">
        <authorList>
            <person name="Zadoks R.N."/>
            <person name="Moroni P."/>
            <person name="Richards V.P."/>
            <person name="Durkin S.A.S."/>
            <person name="Kim M."/>
            <person name="Pavinski Bitar P.D."/>
            <person name="Stanhope M.J."/>
            <person name="Town C.D."/>
            <person name="Venter J.C."/>
        </authorList>
    </citation>
    <scope>NUCLEOTIDE SEQUENCE [LARGE SCALE GENOMIC DNA]</scope>
    <source>
        <strain evidence="3 4">CCUG 29376</strain>
    </source>
</reference>
<name>A0AAV3JL73_STRAG</name>
<dbReference type="GO" id="GO:0003677">
    <property type="term" value="F:DNA binding"/>
    <property type="evidence" value="ECO:0007669"/>
    <property type="project" value="UniProtKB-KW"/>
</dbReference>
<dbReference type="EMBL" id="ANDB01000017">
    <property type="protein sequence ID" value="EPW16378.1"/>
    <property type="molecule type" value="Genomic_DNA"/>
</dbReference>
<feature type="domain" description="HTH cro/C1-type" evidence="2">
    <location>
        <begin position="6"/>
        <end position="60"/>
    </location>
</feature>
<accession>A0AAV3JL73</accession>
<dbReference type="PANTHER" id="PTHR46558:SF4">
    <property type="entry name" value="DNA-BIDING PHAGE PROTEIN"/>
    <property type="match status" value="1"/>
</dbReference>
<dbReference type="Pfam" id="PF01381">
    <property type="entry name" value="HTH_3"/>
    <property type="match status" value="1"/>
</dbReference>
<organism evidence="3 4">
    <name type="scientific">Streptococcus agalactiae CCUG 29376</name>
    <dbReference type="NCBI Taxonomy" id="1105255"/>
    <lineage>
        <taxon>Bacteria</taxon>
        <taxon>Bacillati</taxon>
        <taxon>Bacillota</taxon>
        <taxon>Bacilli</taxon>
        <taxon>Lactobacillales</taxon>
        <taxon>Streptococcaceae</taxon>
        <taxon>Streptococcus</taxon>
    </lineage>
</organism>
<gene>
    <name evidence="3" type="ORF">SAG0055_04740</name>
</gene>
<dbReference type="CDD" id="cd00093">
    <property type="entry name" value="HTH_XRE"/>
    <property type="match status" value="1"/>
</dbReference>
<dbReference type="InterPro" id="IPR001387">
    <property type="entry name" value="Cro/C1-type_HTH"/>
</dbReference>